<evidence type="ECO:0000313" key="4">
    <source>
        <dbReference type="EMBL" id="MDT0575348.1"/>
    </source>
</evidence>
<feature type="domain" description="Ketoreductase" evidence="3">
    <location>
        <begin position="19"/>
        <end position="178"/>
    </location>
</feature>
<comment type="similarity">
    <text evidence="1">Belongs to the short-chain dehydrogenases/reductases (SDR) family.</text>
</comment>
<dbReference type="EMBL" id="JAVRHS010000002">
    <property type="protein sequence ID" value="MDT0575348.1"/>
    <property type="molecule type" value="Genomic_DNA"/>
</dbReference>
<dbReference type="PROSITE" id="PS00061">
    <property type="entry name" value="ADH_SHORT"/>
    <property type="match status" value="1"/>
</dbReference>
<proteinExistence type="inferred from homology"/>
<keyword evidence="5" id="KW-1185">Reference proteome</keyword>
<feature type="compositionally biased region" description="Basic and acidic residues" evidence="2">
    <location>
        <begin position="255"/>
        <end position="265"/>
    </location>
</feature>
<evidence type="ECO:0000259" key="3">
    <source>
        <dbReference type="SMART" id="SM00822"/>
    </source>
</evidence>
<dbReference type="NCBIfam" id="NF005893">
    <property type="entry name" value="PRK07856.1"/>
    <property type="match status" value="1"/>
</dbReference>
<sequence length="265" mass="27804">MNKEREMLMSGIAIDLHGRTALVTGGAKGIGRTIAQRLADAGATPVVCGRSDADPDCPFDYVSCDVRNAQSVEAMMATIEERHGGLDILVNNAGGSPEADAATASPRFTEAIVGLNLLGPMHTARFAHRLLMRSSDGNIVNISSVSAIRPSPMTAAYSAAKAGLTGWTQSLAIEWGPHIRSNIVIVGYVETEQTEATYGDAEAQQRIAANIGAGRLARAQEIADAVTWLASPLASYVSGGSLRVDGGGESPPWRSMRDDTARRAG</sequence>
<dbReference type="RefSeq" id="WP_311339917.1">
    <property type="nucleotide sequence ID" value="NZ_JAVRHS010000002.1"/>
</dbReference>
<evidence type="ECO:0000256" key="2">
    <source>
        <dbReference type="SAM" id="MobiDB-lite"/>
    </source>
</evidence>
<organism evidence="4 5">
    <name type="scientific">Croceicoccus esteveae</name>
    <dbReference type="NCBI Taxonomy" id="3075597"/>
    <lineage>
        <taxon>Bacteria</taxon>
        <taxon>Pseudomonadati</taxon>
        <taxon>Pseudomonadota</taxon>
        <taxon>Alphaproteobacteria</taxon>
        <taxon>Sphingomonadales</taxon>
        <taxon>Erythrobacteraceae</taxon>
        <taxon>Croceicoccus</taxon>
    </lineage>
</organism>
<dbReference type="SUPFAM" id="SSF51735">
    <property type="entry name" value="NAD(P)-binding Rossmann-fold domains"/>
    <property type="match status" value="1"/>
</dbReference>
<name>A0ABU2ZFH2_9SPHN</name>
<dbReference type="Pfam" id="PF13561">
    <property type="entry name" value="adh_short_C2"/>
    <property type="match status" value="1"/>
</dbReference>
<dbReference type="SMART" id="SM00822">
    <property type="entry name" value="PKS_KR"/>
    <property type="match status" value="1"/>
</dbReference>
<accession>A0ABU2ZFH2</accession>
<dbReference type="InterPro" id="IPR057326">
    <property type="entry name" value="KR_dom"/>
</dbReference>
<dbReference type="PANTHER" id="PTHR42760">
    <property type="entry name" value="SHORT-CHAIN DEHYDROGENASES/REDUCTASES FAMILY MEMBER"/>
    <property type="match status" value="1"/>
</dbReference>
<evidence type="ECO:0000256" key="1">
    <source>
        <dbReference type="ARBA" id="ARBA00006484"/>
    </source>
</evidence>
<dbReference type="Gene3D" id="3.40.50.720">
    <property type="entry name" value="NAD(P)-binding Rossmann-like Domain"/>
    <property type="match status" value="1"/>
</dbReference>
<dbReference type="InterPro" id="IPR002347">
    <property type="entry name" value="SDR_fam"/>
</dbReference>
<dbReference type="Proteomes" id="UP001259803">
    <property type="component" value="Unassembled WGS sequence"/>
</dbReference>
<dbReference type="CDD" id="cd05233">
    <property type="entry name" value="SDR_c"/>
    <property type="match status" value="1"/>
</dbReference>
<gene>
    <name evidence="4" type="ORF">RM533_04025</name>
</gene>
<comment type="caution">
    <text evidence="4">The sequence shown here is derived from an EMBL/GenBank/DDBJ whole genome shotgun (WGS) entry which is preliminary data.</text>
</comment>
<dbReference type="InterPro" id="IPR036291">
    <property type="entry name" value="NAD(P)-bd_dom_sf"/>
</dbReference>
<dbReference type="PRINTS" id="PR00080">
    <property type="entry name" value="SDRFAMILY"/>
</dbReference>
<reference evidence="4 5" key="1">
    <citation type="submission" date="2023-09" db="EMBL/GenBank/DDBJ databases">
        <authorList>
            <person name="Rey-Velasco X."/>
        </authorList>
    </citation>
    <scope>NUCLEOTIDE SEQUENCE [LARGE SCALE GENOMIC DNA]</scope>
    <source>
        <strain evidence="4 5">F390</strain>
    </source>
</reference>
<protein>
    <submittedName>
        <fullName evidence="4">SDR family oxidoreductase</fullName>
    </submittedName>
</protein>
<dbReference type="PRINTS" id="PR00081">
    <property type="entry name" value="GDHRDH"/>
</dbReference>
<feature type="region of interest" description="Disordered" evidence="2">
    <location>
        <begin position="244"/>
        <end position="265"/>
    </location>
</feature>
<evidence type="ECO:0000313" key="5">
    <source>
        <dbReference type="Proteomes" id="UP001259803"/>
    </source>
</evidence>
<dbReference type="InterPro" id="IPR020904">
    <property type="entry name" value="Sc_DH/Rdtase_CS"/>
</dbReference>
<dbReference type="PANTHER" id="PTHR42760:SF40">
    <property type="entry name" value="3-OXOACYL-[ACYL-CARRIER-PROTEIN] REDUCTASE, CHLOROPLASTIC"/>
    <property type="match status" value="1"/>
</dbReference>